<proteinExistence type="predicted"/>
<dbReference type="Proteomes" id="UP000321039">
    <property type="component" value="Unassembled WGS sequence"/>
</dbReference>
<dbReference type="EMBL" id="VRZA01000003">
    <property type="protein sequence ID" value="TXS94294.1"/>
    <property type="molecule type" value="Genomic_DNA"/>
</dbReference>
<evidence type="ECO:0000313" key="4">
    <source>
        <dbReference type="Proteomes" id="UP000321039"/>
    </source>
</evidence>
<accession>A0A5C9A2R5</accession>
<dbReference type="Pfam" id="PF00561">
    <property type="entry name" value="Abhydrolase_1"/>
    <property type="match status" value="1"/>
</dbReference>
<evidence type="ECO:0000313" key="3">
    <source>
        <dbReference type="EMBL" id="TXS94294.1"/>
    </source>
</evidence>
<dbReference type="PANTHER" id="PTHR43329">
    <property type="entry name" value="EPOXIDE HYDROLASE"/>
    <property type="match status" value="1"/>
</dbReference>
<comment type="caution">
    <text evidence="3">The sequence shown here is derived from an EMBL/GenBank/DDBJ whole genome shotgun (WGS) entry which is preliminary data.</text>
</comment>
<name>A0A5C9A2R5_9GAMM</name>
<feature type="domain" description="AB hydrolase-1" evidence="2">
    <location>
        <begin position="30"/>
        <end position="318"/>
    </location>
</feature>
<dbReference type="PRINTS" id="PR00111">
    <property type="entry name" value="ABHYDROLASE"/>
</dbReference>
<dbReference type="PRINTS" id="PR00412">
    <property type="entry name" value="EPOXHYDRLASE"/>
</dbReference>
<dbReference type="InterPro" id="IPR029058">
    <property type="entry name" value="AB_hydrolase_fold"/>
</dbReference>
<keyword evidence="1 3" id="KW-0378">Hydrolase</keyword>
<dbReference type="InterPro" id="IPR000073">
    <property type="entry name" value="AB_hydrolase_1"/>
</dbReference>
<sequence>MTAVSAAVFKHHSLEQGELTLHWVSAGEGPLVLLAHGFPGLWYSWRHQLPALAGAGYQAVALDMRGYGASSRPLDTAAYRFDRQAADLLAVLDHYGADSAVLVGHDFGANLAWHMGVHYPDRIAAVAALASPRGMPLAGGGDVLPSTQFAAVAEQHFFHMHYFQQPGVAEADLEGNEETFLRRLFWALSSDGHLLDWQNYPSEGTRYLDVLAEPVTPLPWPWLSESEFQYYLTSYLAQPGPAVFAGGLNAYRVMDANWIAFRESLHQPLPCPALFLAGENDPVIKLCPPEVWERQRGLVPDLRADLRVAGAGHFVQQEQPMATNRALLEFLAGL</sequence>
<organism evidence="3 4">
    <name type="scientific">Parahaliea maris</name>
    <dbReference type="NCBI Taxonomy" id="2716870"/>
    <lineage>
        <taxon>Bacteria</taxon>
        <taxon>Pseudomonadati</taxon>
        <taxon>Pseudomonadota</taxon>
        <taxon>Gammaproteobacteria</taxon>
        <taxon>Cellvibrionales</taxon>
        <taxon>Halieaceae</taxon>
        <taxon>Parahaliea</taxon>
    </lineage>
</organism>
<keyword evidence="4" id="KW-1185">Reference proteome</keyword>
<dbReference type="Gene3D" id="3.40.50.1820">
    <property type="entry name" value="alpha/beta hydrolase"/>
    <property type="match status" value="1"/>
</dbReference>
<dbReference type="GO" id="GO:0016787">
    <property type="term" value="F:hydrolase activity"/>
    <property type="evidence" value="ECO:0007669"/>
    <property type="project" value="UniProtKB-KW"/>
</dbReference>
<dbReference type="InterPro" id="IPR000639">
    <property type="entry name" value="Epox_hydrolase-like"/>
</dbReference>
<gene>
    <name evidence="3" type="ORF">FV139_09300</name>
</gene>
<evidence type="ECO:0000259" key="2">
    <source>
        <dbReference type="Pfam" id="PF00561"/>
    </source>
</evidence>
<dbReference type="SUPFAM" id="SSF53474">
    <property type="entry name" value="alpha/beta-Hydrolases"/>
    <property type="match status" value="1"/>
</dbReference>
<protein>
    <submittedName>
        <fullName evidence="3">Alpha/beta hydrolase</fullName>
    </submittedName>
</protein>
<reference evidence="3 4" key="1">
    <citation type="submission" date="2019-08" db="EMBL/GenBank/DDBJ databases">
        <title>Parahaliea maris sp. nov., isolated from the surface seawater.</title>
        <authorList>
            <person name="Liu Y."/>
        </authorList>
    </citation>
    <scope>NUCLEOTIDE SEQUENCE [LARGE SCALE GENOMIC DNA]</scope>
    <source>
        <strain evidence="3 4">HSLHS9</strain>
    </source>
</reference>
<evidence type="ECO:0000256" key="1">
    <source>
        <dbReference type="ARBA" id="ARBA00022801"/>
    </source>
</evidence>
<dbReference type="AlphaFoldDB" id="A0A5C9A2R5"/>